<dbReference type="EMBL" id="AMEZ01000059">
    <property type="protein sequence ID" value="EKY26109.1"/>
    <property type="molecule type" value="Genomic_DNA"/>
</dbReference>
<comment type="caution">
    <text evidence="1">The sequence shown here is derived from an EMBL/GenBank/DDBJ whole genome shotgun (WGS) entry which is preliminary data.</text>
</comment>
<dbReference type="InterPro" id="IPR037010">
    <property type="entry name" value="VitB12-dep_Met_synth_activ_sf"/>
</dbReference>
<keyword evidence="2" id="KW-1185">Reference proteome</keyword>
<evidence type="ECO:0000313" key="2">
    <source>
        <dbReference type="Proteomes" id="UP000010420"/>
    </source>
</evidence>
<dbReference type="AlphaFoldDB" id="L1QDP5"/>
<dbReference type="GO" id="GO:0008705">
    <property type="term" value="F:methionine synthase activity"/>
    <property type="evidence" value="ECO:0007669"/>
    <property type="project" value="InterPro"/>
</dbReference>
<dbReference type="SUPFAM" id="SSF56507">
    <property type="entry name" value="Methionine synthase activation domain-like"/>
    <property type="match status" value="1"/>
</dbReference>
<dbReference type="eggNOG" id="COG1410">
    <property type="taxonomic scope" value="Bacteria"/>
</dbReference>
<dbReference type="Proteomes" id="UP000010420">
    <property type="component" value="Unassembled WGS sequence"/>
</dbReference>
<reference evidence="1 2" key="1">
    <citation type="submission" date="2012-05" db="EMBL/GenBank/DDBJ databases">
        <authorList>
            <person name="Weinstock G."/>
            <person name="Sodergren E."/>
            <person name="Lobos E.A."/>
            <person name="Fulton L."/>
            <person name="Fulton R."/>
            <person name="Courtney L."/>
            <person name="Fronick C."/>
            <person name="O'Laughlin M."/>
            <person name="Godfrey J."/>
            <person name="Wilson R.M."/>
            <person name="Miner T."/>
            <person name="Farmer C."/>
            <person name="Delehaunty K."/>
            <person name="Cordes M."/>
            <person name="Minx P."/>
            <person name="Tomlinson C."/>
            <person name="Chen J."/>
            <person name="Wollam A."/>
            <person name="Pepin K.H."/>
            <person name="Bhonagiri V."/>
            <person name="Zhang X."/>
            <person name="Suruliraj S."/>
            <person name="Warren W."/>
            <person name="Mitreva M."/>
            <person name="Mardis E.R."/>
            <person name="Wilson R.K."/>
        </authorList>
    </citation>
    <scope>NUCLEOTIDE SEQUENCE [LARGE SCALE GENOMIC DNA]</scope>
    <source>
        <strain evidence="1 2">DSM 1785</strain>
    </source>
</reference>
<dbReference type="OrthoDB" id="9816190at2"/>
<dbReference type="RefSeq" id="WP_005213902.1">
    <property type="nucleotide sequence ID" value="NZ_KB291650.1"/>
</dbReference>
<dbReference type="STRING" id="545697.HMPREF0216_02148"/>
<proteinExistence type="predicted"/>
<protein>
    <submittedName>
        <fullName evidence="1">Vitamin B12 dependent methionine synthase, activation domain protein</fullName>
    </submittedName>
</protein>
<evidence type="ECO:0000313" key="1">
    <source>
        <dbReference type="EMBL" id="EKY26109.1"/>
    </source>
</evidence>
<dbReference type="PIRSF" id="PIRSF037984">
    <property type="entry name" value="Met_synth_TM0269_prd"/>
    <property type="match status" value="1"/>
</dbReference>
<sequence>MVNRDEVLRYLGFRGQIIDEKLEELIDECRETVVVKSDPKYVYGYFNIENNDEGILIKDTTLVLKGEDIKNHLKHCDKCALMVVTLGLNIEREIILNEKISLTKSIVLDSCATTYIEEVCDNIQNDIEQFAKKNNLNITSRYSPGYGDLSLDSQEKILSVTDASKRIGVTTTEHNILFPRKSVTAIIGLSKGKIQKTKRDCTKCNKYNNCVFRKGGSNCGS</sequence>
<gene>
    <name evidence="1" type="ORF">HMPREF0216_02148</name>
</gene>
<name>L1QDP5_9CLOT</name>
<dbReference type="PATRIC" id="fig|545697.3.peg.2111"/>
<dbReference type="InterPro" id="IPR017342">
    <property type="entry name" value="S-AdoMet-dep_Met_synth_prd"/>
</dbReference>
<organism evidence="1 2">
    <name type="scientific">Clostridium celatum DSM 1785</name>
    <dbReference type="NCBI Taxonomy" id="545697"/>
    <lineage>
        <taxon>Bacteria</taxon>
        <taxon>Bacillati</taxon>
        <taxon>Bacillota</taxon>
        <taxon>Clostridia</taxon>
        <taxon>Eubacteriales</taxon>
        <taxon>Clostridiaceae</taxon>
        <taxon>Clostridium</taxon>
    </lineage>
</organism>
<accession>L1QDP5</accession>
<dbReference type="HOGENOM" id="CLU_079580_2_0_9"/>
<dbReference type="Gene3D" id="3.40.109.40">
    <property type="match status" value="1"/>
</dbReference>